<dbReference type="Proteomes" id="UP000282378">
    <property type="component" value="Unassembled WGS sequence"/>
</dbReference>
<organism evidence="2 3">
    <name type="scientific">Pseudomonas syringae pv. maculicola</name>
    <dbReference type="NCBI Taxonomy" id="59511"/>
    <lineage>
        <taxon>Bacteria</taxon>
        <taxon>Pseudomonadati</taxon>
        <taxon>Pseudomonadota</taxon>
        <taxon>Gammaproteobacteria</taxon>
        <taxon>Pseudomonadales</taxon>
        <taxon>Pseudomonadaceae</taxon>
        <taxon>Pseudomonas</taxon>
    </lineage>
</organism>
<dbReference type="Pfam" id="PF00496">
    <property type="entry name" value="SBP_bac_5"/>
    <property type="match status" value="1"/>
</dbReference>
<dbReference type="SUPFAM" id="SSF53850">
    <property type="entry name" value="Periplasmic binding protein-like II"/>
    <property type="match status" value="1"/>
</dbReference>
<feature type="non-terminal residue" evidence="2">
    <location>
        <position position="59"/>
    </location>
</feature>
<evidence type="ECO:0000313" key="3">
    <source>
        <dbReference type="Proteomes" id="UP000282378"/>
    </source>
</evidence>
<evidence type="ECO:0000313" key="2">
    <source>
        <dbReference type="EMBL" id="RML90957.1"/>
    </source>
</evidence>
<feature type="domain" description="Solute-binding protein family 5" evidence="1">
    <location>
        <begin position="2"/>
        <end position="59"/>
    </location>
</feature>
<protein>
    <submittedName>
        <fullName evidence="2">Peptide ABC transporter periplasmic peptide-binding protein</fullName>
    </submittedName>
</protein>
<sequence length="59" mass="6674">MDVRVRKALSLAINRPAIDERIMQGTVTEANQWMPANTFGYNPGIKNIPYDVKQAKDLL</sequence>
<evidence type="ECO:0000259" key="1">
    <source>
        <dbReference type="Pfam" id="PF00496"/>
    </source>
</evidence>
<accession>A0A3M2ZSJ4</accession>
<reference evidence="2 3" key="1">
    <citation type="submission" date="2018-08" db="EMBL/GenBank/DDBJ databases">
        <title>Recombination of ecologically and evolutionarily significant loci maintains genetic cohesion in the Pseudomonas syringae species complex.</title>
        <authorList>
            <person name="Dillon M."/>
            <person name="Thakur S."/>
            <person name="Almeida R.N.D."/>
            <person name="Weir B.S."/>
            <person name="Guttman D.S."/>
        </authorList>
    </citation>
    <scope>NUCLEOTIDE SEQUENCE [LARGE SCALE GENOMIC DNA]</scope>
    <source>
        <strain evidence="2 3">88_10</strain>
    </source>
</reference>
<dbReference type="InterPro" id="IPR000914">
    <property type="entry name" value="SBP_5_dom"/>
</dbReference>
<dbReference type="AlphaFoldDB" id="A0A3M2ZSJ4"/>
<gene>
    <name evidence="2" type="ORF">APX70_03247</name>
</gene>
<dbReference type="Gene3D" id="3.10.105.10">
    <property type="entry name" value="Dipeptide-binding Protein, Domain 3"/>
    <property type="match status" value="1"/>
</dbReference>
<dbReference type="EMBL" id="RBNL01001324">
    <property type="protein sequence ID" value="RML90957.1"/>
    <property type="molecule type" value="Genomic_DNA"/>
</dbReference>
<name>A0A3M2ZSJ4_PSEYM</name>
<proteinExistence type="predicted"/>
<comment type="caution">
    <text evidence="2">The sequence shown here is derived from an EMBL/GenBank/DDBJ whole genome shotgun (WGS) entry which is preliminary data.</text>
</comment>